<reference evidence="1 2" key="1">
    <citation type="journal article" date="2021" name="Elife">
        <title>Chloroplast acquisition without the gene transfer in kleptoplastic sea slugs, Plakobranchus ocellatus.</title>
        <authorList>
            <person name="Maeda T."/>
            <person name="Takahashi S."/>
            <person name="Yoshida T."/>
            <person name="Shimamura S."/>
            <person name="Takaki Y."/>
            <person name="Nagai Y."/>
            <person name="Toyoda A."/>
            <person name="Suzuki Y."/>
            <person name="Arimoto A."/>
            <person name="Ishii H."/>
            <person name="Satoh N."/>
            <person name="Nishiyama T."/>
            <person name="Hasebe M."/>
            <person name="Maruyama T."/>
            <person name="Minagawa J."/>
            <person name="Obokata J."/>
            <person name="Shigenobu S."/>
        </authorList>
    </citation>
    <scope>NUCLEOTIDE SEQUENCE [LARGE SCALE GENOMIC DNA]</scope>
</reference>
<organism evidence="1 2">
    <name type="scientific">Elysia marginata</name>
    <dbReference type="NCBI Taxonomy" id="1093978"/>
    <lineage>
        <taxon>Eukaryota</taxon>
        <taxon>Metazoa</taxon>
        <taxon>Spiralia</taxon>
        <taxon>Lophotrochozoa</taxon>
        <taxon>Mollusca</taxon>
        <taxon>Gastropoda</taxon>
        <taxon>Heterobranchia</taxon>
        <taxon>Euthyneura</taxon>
        <taxon>Panpulmonata</taxon>
        <taxon>Sacoglossa</taxon>
        <taxon>Placobranchoidea</taxon>
        <taxon>Plakobranchidae</taxon>
        <taxon>Elysia</taxon>
    </lineage>
</organism>
<name>A0AAV4H554_9GAST</name>
<evidence type="ECO:0000313" key="1">
    <source>
        <dbReference type="EMBL" id="GFR92724.1"/>
    </source>
</evidence>
<dbReference type="AlphaFoldDB" id="A0AAV4H554"/>
<keyword evidence="2" id="KW-1185">Reference proteome</keyword>
<sequence>MGVDHLSEIMFLRGYKHRTDQIIDMVLQSLVSQRDTLVLSQRWMSGINVPQWSSFTQTRSETACVMSGKFVQMAFQAVTTPLRLKHYGIFAHPGDHRINRTNQTFPHEAGRQTVGQKKSGILFV</sequence>
<evidence type="ECO:0000313" key="2">
    <source>
        <dbReference type="Proteomes" id="UP000762676"/>
    </source>
</evidence>
<proteinExistence type="predicted"/>
<dbReference type="Proteomes" id="UP000762676">
    <property type="component" value="Unassembled WGS sequence"/>
</dbReference>
<comment type="caution">
    <text evidence="1">The sequence shown here is derived from an EMBL/GenBank/DDBJ whole genome shotgun (WGS) entry which is preliminary data.</text>
</comment>
<accession>A0AAV4H554</accession>
<protein>
    <submittedName>
        <fullName evidence="1">Uncharacterized protein</fullName>
    </submittedName>
</protein>
<dbReference type="EMBL" id="BMAT01008791">
    <property type="protein sequence ID" value="GFR92724.1"/>
    <property type="molecule type" value="Genomic_DNA"/>
</dbReference>
<gene>
    <name evidence="1" type="ORF">ElyMa_004360500</name>
</gene>